<dbReference type="InterPro" id="IPR029058">
    <property type="entry name" value="AB_hydrolase_fold"/>
</dbReference>
<reference evidence="2 3" key="1">
    <citation type="submission" date="2020-12" db="EMBL/GenBank/DDBJ databases">
        <title>Sphingomonas sp.</title>
        <authorList>
            <person name="Kim M.K."/>
        </authorList>
    </citation>
    <scope>NUCLEOTIDE SEQUENCE [LARGE SCALE GENOMIC DNA]</scope>
    <source>
        <strain evidence="2 3">BT552</strain>
    </source>
</reference>
<dbReference type="Pfam" id="PF06057">
    <property type="entry name" value="VirJ"/>
    <property type="match status" value="1"/>
</dbReference>
<gene>
    <name evidence="2" type="ORF">ILT43_01905</name>
</gene>
<name>A0ABS2D2G0_9SPHN</name>
<dbReference type="Gene3D" id="3.40.50.1820">
    <property type="entry name" value="alpha/beta hydrolase"/>
    <property type="match status" value="1"/>
</dbReference>
<proteinExistence type="predicted"/>
<organism evidence="2 3">
    <name type="scientific">Sphingomonas longa</name>
    <dbReference type="NCBI Taxonomy" id="2778730"/>
    <lineage>
        <taxon>Bacteria</taxon>
        <taxon>Pseudomonadati</taxon>
        <taxon>Pseudomonadota</taxon>
        <taxon>Alphaproteobacteria</taxon>
        <taxon>Sphingomonadales</taxon>
        <taxon>Sphingomonadaceae</taxon>
        <taxon>Sphingomonas</taxon>
    </lineage>
</organism>
<feature type="domain" description="Bacterial virulence" evidence="1">
    <location>
        <begin position="54"/>
        <end position="238"/>
    </location>
</feature>
<dbReference type="Proteomes" id="UP000763641">
    <property type="component" value="Unassembled WGS sequence"/>
</dbReference>
<comment type="caution">
    <text evidence="2">The sequence shown here is derived from an EMBL/GenBank/DDBJ whole genome shotgun (WGS) entry which is preliminary data.</text>
</comment>
<sequence>MSTLPRRRNRLRSVLIVAGVVLAALLGYLYSAGIFDRDPVHMFDAQGPRAPVAALYFSGDTGLRFGMGAATTKLLAAHGIETVGFNSSTMFRTRQTLAQTNTLIAEAVRQALARTGSRRIVLIGQSYGADVLQTGLAALPADLRARVAGIILVVPGDTVFLRADPSGFVYRGTPDSMAVTTARTLDWAPLTCIYGVEETDSLCPLLHVRGAHVIGMPGGHFLNRDADALGAHVLRAVARSITPVRP</sequence>
<dbReference type="InterPro" id="IPR010333">
    <property type="entry name" value="VirJ"/>
</dbReference>
<dbReference type="RefSeq" id="WP_204193695.1">
    <property type="nucleotide sequence ID" value="NZ_JAFEMC010000001.1"/>
</dbReference>
<evidence type="ECO:0000313" key="3">
    <source>
        <dbReference type="Proteomes" id="UP000763641"/>
    </source>
</evidence>
<accession>A0ABS2D2G0</accession>
<keyword evidence="3" id="KW-1185">Reference proteome</keyword>
<dbReference type="SUPFAM" id="SSF53474">
    <property type="entry name" value="alpha/beta-Hydrolases"/>
    <property type="match status" value="1"/>
</dbReference>
<protein>
    <recommendedName>
        <fullName evidence="1">Bacterial virulence domain-containing protein</fullName>
    </recommendedName>
</protein>
<evidence type="ECO:0000259" key="1">
    <source>
        <dbReference type="Pfam" id="PF06057"/>
    </source>
</evidence>
<dbReference type="EMBL" id="JAFEMC010000001">
    <property type="protein sequence ID" value="MBM6575111.1"/>
    <property type="molecule type" value="Genomic_DNA"/>
</dbReference>
<evidence type="ECO:0000313" key="2">
    <source>
        <dbReference type="EMBL" id="MBM6575111.1"/>
    </source>
</evidence>